<dbReference type="Pfam" id="PF01849">
    <property type="entry name" value="NAC"/>
    <property type="match status" value="1"/>
</dbReference>
<sequence>MPGEAARAELLLPEAGGPGARTDGSCGTAAATTPRGDQPEKCTLSPGPSPLDLPFLLSKPGARPPPEGASGDVGPGQALSAWVVPTEGGPRPLEAQPAEQLLPATLGARVVMGEETCQAPPLPWAAPPQLRDPEGGPARLHPPTPCSRGDPPVPFPAPDPDSYFTPPSTPSEAPALLPSSRPCREARDSPAGAGPMGDSPPTSPSGSYVTADTDSWPSSPSPSCSLSLAPEEGLGVRAGRGVSPPGSEAPDQAWPSSPESSLSTDSSSSWEQEAHFLDLDLLGQDALVPAALLPFRGSLLFQVEAVEVLPLSPGEQTPQPEAADGDWASEDQDDSTFASSLQSLSDLSITEGMDEAFAFPDDSSASSDPDSASFPGADDERLYSGEPHAQPAGLPDGPAASEGDLGTAVSGAGPAPGPVSPQEAPGVAEETTQEEGPGAEPVPTATPASPQEQAHAILGPQPRAPRADTGREPPPGGEGHPFPQAPEPAAGPRSLPTDTDTGGALGTWPVAPAAQGAAAGKDPAPPDLDQTHWGSRELAVGAGTPWASRGDAGPPEPASETTTEVPDTPEPTAEASGTARIPGPPTSTPEALEPTANTQDHLYTPTAILGPPRLPMGALGPPEPTSDPPKFSLETLDPPQSASGTLDPPDSALETPKFFLETLEPPNSASETPDHPESSLETLEPPNSASEISDPPDSASETPDPPDSASESPDRPDSASETPDPPDSASEIPDLPKSSLETLEPPNSALDTLDLPEDDSETPAPPEPALETQAPPESASETPEPLESASEIPDPPESASKTQATPESASETPDPPENASETPDPPEDASETPDPPEDASETQAPPESASETPDPPEDASETPDPLESASETQDPPEDASETPGPPESASGGEEVAKGPLATNRGAHLPARVGAEPCWPPKEAPGAGSWGDRGFEGTPVPRGPSAVASESPSRAVPRVGRGCPEEPAPRFSPPPSWREPVRGLGGEEQAQAVPGTPSPSSLQPQDRHLSPEPSVPRVPPAAPPVPCPCQGPREAEGEGEAPPAPQAGAPQAAAFSGTRSHPRESRQPAGLPPPPALLSPKVTPTRGPHAKDPASRPPPPCQVPLGFGPQAPASPPGPPATQQLDEDSLEEEPLPAAGSRSDSHGESSGEPEEDLPGPHAPQGPAQAAARGSEESAAKAKQSRSEKKARKAMSKLGLRQVQGVTRITIHKSKNILFVIAKPDVFKSPASDTYVVFGEAKIEDLSQQVHRAAAEKFKVPAEPSTLVPESTPGPRVQLESESESEGEEEEVDEAGLELRDIELVMAQANVSRAKAVRALRDNQSDIVNAIMELTM</sequence>
<dbReference type="Gene3D" id="1.10.8.10">
    <property type="entry name" value="DNA helicase RuvA subunit, C-terminal domain"/>
    <property type="match status" value="1"/>
</dbReference>
<dbReference type="EMBL" id="OY882868">
    <property type="protein sequence ID" value="CAK6434794.1"/>
    <property type="molecule type" value="Genomic_DNA"/>
</dbReference>
<feature type="compositionally biased region" description="Polar residues" evidence="1">
    <location>
        <begin position="841"/>
        <end position="851"/>
    </location>
</feature>
<gene>
    <name evidence="3" type="ORF">MPIPNATIZW_LOCUS3100</name>
</gene>
<feature type="compositionally biased region" description="Acidic residues" evidence="1">
    <location>
        <begin position="824"/>
        <end position="840"/>
    </location>
</feature>
<feature type="compositionally biased region" description="Low complexity" evidence="1">
    <location>
        <begin position="769"/>
        <end position="791"/>
    </location>
</feature>
<dbReference type="InterPro" id="IPR044034">
    <property type="entry name" value="NAC-like_UBA"/>
</dbReference>
<dbReference type="SMART" id="SM01407">
    <property type="entry name" value="NAC"/>
    <property type="match status" value="1"/>
</dbReference>
<accession>A0ABN9Z8Y0</accession>
<feature type="compositionally biased region" description="Low complexity" evidence="1">
    <location>
        <begin position="356"/>
        <end position="376"/>
    </location>
</feature>
<dbReference type="InterPro" id="IPR002715">
    <property type="entry name" value="Nas_poly-pep-assoc_cplx_dom"/>
</dbReference>
<feature type="compositionally biased region" description="Pro residues" evidence="1">
    <location>
        <begin position="1012"/>
        <end position="1028"/>
    </location>
</feature>
<dbReference type="Gene3D" id="2.20.70.30">
    <property type="entry name" value="Nascent polypeptide-associated complex domain"/>
    <property type="match status" value="1"/>
</dbReference>
<feature type="compositionally biased region" description="Low complexity" evidence="1">
    <location>
        <begin position="1159"/>
        <end position="1168"/>
    </location>
</feature>
<feature type="region of interest" description="Disordered" evidence="1">
    <location>
        <begin position="311"/>
        <end position="1193"/>
    </location>
</feature>
<evidence type="ECO:0000313" key="4">
    <source>
        <dbReference type="Proteomes" id="UP001314169"/>
    </source>
</evidence>
<keyword evidence="4" id="KW-1185">Reference proteome</keyword>
<evidence type="ECO:0000259" key="2">
    <source>
        <dbReference type="PROSITE" id="PS51151"/>
    </source>
</evidence>
<name>A0ABN9Z8Y0_PIPNA</name>
<dbReference type="CDD" id="cd22054">
    <property type="entry name" value="NAC_NACA"/>
    <property type="match status" value="1"/>
</dbReference>
<dbReference type="CDD" id="cd14416">
    <property type="entry name" value="UBA_NACAD"/>
    <property type="match status" value="1"/>
</dbReference>
<feature type="compositionally biased region" description="Low complexity" evidence="1">
    <location>
        <begin position="256"/>
        <end position="269"/>
    </location>
</feature>
<feature type="compositionally biased region" description="Low complexity" evidence="1">
    <location>
        <begin position="215"/>
        <end position="230"/>
    </location>
</feature>
<organism evidence="3 4">
    <name type="scientific">Pipistrellus nathusii</name>
    <name type="common">Nathusius' pipistrelle</name>
    <dbReference type="NCBI Taxonomy" id="59473"/>
    <lineage>
        <taxon>Eukaryota</taxon>
        <taxon>Metazoa</taxon>
        <taxon>Chordata</taxon>
        <taxon>Craniata</taxon>
        <taxon>Vertebrata</taxon>
        <taxon>Euteleostomi</taxon>
        <taxon>Mammalia</taxon>
        <taxon>Eutheria</taxon>
        <taxon>Laurasiatheria</taxon>
        <taxon>Chiroptera</taxon>
        <taxon>Yangochiroptera</taxon>
        <taxon>Vespertilionidae</taxon>
        <taxon>Pipistrellus</taxon>
    </lineage>
</organism>
<feature type="compositionally biased region" description="Polar residues" evidence="1">
    <location>
        <begin position="204"/>
        <end position="213"/>
    </location>
</feature>
<feature type="compositionally biased region" description="Low complexity" evidence="1">
    <location>
        <begin position="693"/>
        <end position="711"/>
    </location>
</feature>
<reference evidence="3" key="1">
    <citation type="submission" date="2023-12" db="EMBL/GenBank/DDBJ databases">
        <authorList>
            <person name="Brown T."/>
        </authorList>
    </citation>
    <scope>NUCLEOTIDE SEQUENCE</scope>
</reference>
<feature type="domain" description="NAC-A/B" evidence="2">
    <location>
        <begin position="1181"/>
        <end position="1246"/>
    </location>
</feature>
<feature type="compositionally biased region" description="Low complexity" evidence="1">
    <location>
        <begin position="509"/>
        <end position="522"/>
    </location>
</feature>
<feature type="compositionally biased region" description="Acidic residues" evidence="1">
    <location>
        <begin position="1277"/>
        <end position="1290"/>
    </location>
</feature>
<dbReference type="InterPro" id="IPR038187">
    <property type="entry name" value="NAC_A/B_dom_sf"/>
</dbReference>
<feature type="region of interest" description="Disordered" evidence="1">
    <location>
        <begin position="118"/>
        <end position="270"/>
    </location>
</feature>
<dbReference type="PANTHER" id="PTHR21713">
    <property type="entry name" value="NASCENT POLYPEPTIDE ASSOCIATED COMPLEX ALPHA SUBUNIT-RELATED"/>
    <property type="match status" value="1"/>
</dbReference>
<feature type="region of interest" description="Disordered" evidence="1">
    <location>
        <begin position="1"/>
        <end position="95"/>
    </location>
</feature>
<feature type="compositionally biased region" description="Polar residues" evidence="1">
    <location>
        <begin position="799"/>
        <end position="811"/>
    </location>
</feature>
<feature type="compositionally biased region" description="Polar residues" evidence="1">
    <location>
        <begin position="335"/>
        <end position="348"/>
    </location>
</feature>
<dbReference type="Proteomes" id="UP001314169">
    <property type="component" value="Chromosome 11"/>
</dbReference>
<feature type="compositionally biased region" description="Low complexity" evidence="1">
    <location>
        <begin position="1"/>
        <end position="15"/>
    </location>
</feature>
<feature type="compositionally biased region" description="Basic and acidic residues" evidence="1">
    <location>
        <begin position="1170"/>
        <end position="1184"/>
    </location>
</feature>
<feature type="region of interest" description="Disordered" evidence="1">
    <location>
        <begin position="1258"/>
        <end position="1290"/>
    </location>
</feature>
<evidence type="ECO:0000313" key="3">
    <source>
        <dbReference type="EMBL" id="CAK6434794.1"/>
    </source>
</evidence>
<feature type="compositionally biased region" description="Low complexity" evidence="1">
    <location>
        <begin position="560"/>
        <end position="572"/>
    </location>
</feature>
<protein>
    <recommendedName>
        <fullName evidence="2">NAC-A/B domain-containing protein</fullName>
    </recommendedName>
</protein>
<feature type="compositionally biased region" description="Polar residues" evidence="1">
    <location>
        <begin position="679"/>
        <end position="691"/>
    </location>
</feature>
<feature type="compositionally biased region" description="Acidic residues" evidence="1">
    <location>
        <begin position="1123"/>
        <end position="1132"/>
    </location>
</feature>
<dbReference type="PROSITE" id="PS51151">
    <property type="entry name" value="NAC_AB"/>
    <property type="match status" value="1"/>
</dbReference>
<proteinExistence type="predicted"/>
<feature type="compositionally biased region" description="Pro residues" evidence="1">
    <location>
        <begin position="140"/>
        <end position="159"/>
    </location>
</feature>
<dbReference type="InterPro" id="IPR016641">
    <property type="entry name" value="EGD2/NACA0like"/>
</dbReference>
<feature type="compositionally biased region" description="Acidic residues" evidence="1">
    <location>
        <begin position="323"/>
        <end position="334"/>
    </location>
</feature>
<dbReference type="InterPro" id="IPR041907">
    <property type="entry name" value="NACAD_UBA"/>
</dbReference>
<evidence type="ECO:0000256" key="1">
    <source>
        <dbReference type="SAM" id="MobiDB-lite"/>
    </source>
</evidence>
<dbReference type="Pfam" id="PF19026">
    <property type="entry name" value="UBA_HYPK"/>
    <property type="match status" value="1"/>
</dbReference>